<dbReference type="Proteomes" id="UP001420932">
    <property type="component" value="Unassembled WGS sequence"/>
</dbReference>
<accession>A0AAP0PGL3</accession>
<gene>
    <name evidence="2" type="ORF">Syun_011564</name>
</gene>
<feature type="region of interest" description="Disordered" evidence="1">
    <location>
        <begin position="51"/>
        <end position="77"/>
    </location>
</feature>
<proteinExistence type="predicted"/>
<evidence type="ECO:0000256" key="1">
    <source>
        <dbReference type="SAM" id="MobiDB-lite"/>
    </source>
</evidence>
<reference evidence="2 3" key="1">
    <citation type="submission" date="2024-01" db="EMBL/GenBank/DDBJ databases">
        <title>Genome assemblies of Stephania.</title>
        <authorList>
            <person name="Yang L."/>
        </authorList>
    </citation>
    <scope>NUCLEOTIDE SEQUENCE [LARGE SCALE GENOMIC DNA]</scope>
    <source>
        <strain evidence="2">YNDBR</strain>
        <tissue evidence="2">Leaf</tissue>
    </source>
</reference>
<name>A0AAP0PGL3_9MAGN</name>
<evidence type="ECO:0000313" key="3">
    <source>
        <dbReference type="Proteomes" id="UP001420932"/>
    </source>
</evidence>
<dbReference type="AlphaFoldDB" id="A0AAP0PGL3"/>
<protein>
    <submittedName>
        <fullName evidence="2">Uncharacterized protein</fullName>
    </submittedName>
</protein>
<feature type="region of interest" description="Disordered" evidence="1">
    <location>
        <begin position="1"/>
        <end position="24"/>
    </location>
</feature>
<evidence type="ECO:0000313" key="2">
    <source>
        <dbReference type="EMBL" id="KAK9142164.1"/>
    </source>
</evidence>
<comment type="caution">
    <text evidence="2">The sequence shown here is derived from an EMBL/GenBank/DDBJ whole genome shotgun (WGS) entry which is preliminary data.</text>
</comment>
<dbReference type="EMBL" id="JBBNAF010000005">
    <property type="protein sequence ID" value="KAK9142164.1"/>
    <property type="molecule type" value="Genomic_DNA"/>
</dbReference>
<sequence>MQSPTTTFHLPPTTPSMSPTLSASQTSSILFPIQEHQHHHHQCEPSLVLTVTPNTPTTPLSPSTPSSDLPHSFTSLV</sequence>
<keyword evidence="3" id="KW-1185">Reference proteome</keyword>
<organism evidence="2 3">
    <name type="scientific">Stephania yunnanensis</name>
    <dbReference type="NCBI Taxonomy" id="152371"/>
    <lineage>
        <taxon>Eukaryota</taxon>
        <taxon>Viridiplantae</taxon>
        <taxon>Streptophyta</taxon>
        <taxon>Embryophyta</taxon>
        <taxon>Tracheophyta</taxon>
        <taxon>Spermatophyta</taxon>
        <taxon>Magnoliopsida</taxon>
        <taxon>Ranunculales</taxon>
        <taxon>Menispermaceae</taxon>
        <taxon>Menispermoideae</taxon>
        <taxon>Cissampelideae</taxon>
        <taxon>Stephania</taxon>
    </lineage>
</organism>